<dbReference type="VEuPathDB" id="FungiDB:H257_17228"/>
<sequence>MFRASFSCARVVGAGLYVRERRPSALDGSLLLGLVRPAWHRSLQTRHVRCRISREGVRRAQPNARRIRQPLPSHEAVASRRAQCGLGSTPSSCLEGHDTGCSRQQLSASSRMMM</sequence>
<accession>W4FFM8</accession>
<dbReference type="RefSeq" id="XP_009844237.1">
    <property type="nucleotide sequence ID" value="XM_009845935.1"/>
</dbReference>
<reference evidence="2" key="1">
    <citation type="submission" date="2013-12" db="EMBL/GenBank/DDBJ databases">
        <title>The Genome Sequence of Aphanomyces astaci APO3.</title>
        <authorList>
            <consortium name="The Broad Institute Genomics Platform"/>
            <person name="Russ C."/>
            <person name="Tyler B."/>
            <person name="van West P."/>
            <person name="Dieguez-Uribeondo J."/>
            <person name="Young S.K."/>
            <person name="Zeng Q."/>
            <person name="Gargeya S."/>
            <person name="Fitzgerald M."/>
            <person name="Abouelleil A."/>
            <person name="Alvarado L."/>
            <person name="Chapman S.B."/>
            <person name="Gainer-Dewar J."/>
            <person name="Goldberg J."/>
            <person name="Griggs A."/>
            <person name="Gujja S."/>
            <person name="Hansen M."/>
            <person name="Howarth C."/>
            <person name="Imamovic A."/>
            <person name="Ireland A."/>
            <person name="Larimer J."/>
            <person name="McCowan C."/>
            <person name="Murphy C."/>
            <person name="Pearson M."/>
            <person name="Poon T.W."/>
            <person name="Priest M."/>
            <person name="Roberts A."/>
            <person name="Saif S."/>
            <person name="Shea T."/>
            <person name="Sykes S."/>
            <person name="Wortman J."/>
            <person name="Nusbaum C."/>
            <person name="Birren B."/>
        </authorList>
    </citation>
    <scope>NUCLEOTIDE SEQUENCE [LARGE SCALE GENOMIC DNA]</scope>
    <source>
        <strain evidence="2">APO3</strain>
    </source>
</reference>
<evidence type="ECO:0000313" key="2">
    <source>
        <dbReference type="EMBL" id="ETV66250.1"/>
    </source>
</evidence>
<name>W4FFM8_APHAT</name>
<feature type="region of interest" description="Disordered" evidence="1">
    <location>
        <begin position="89"/>
        <end position="114"/>
    </location>
</feature>
<gene>
    <name evidence="2" type="ORF">H257_17228</name>
</gene>
<feature type="compositionally biased region" description="Polar residues" evidence="1">
    <location>
        <begin position="101"/>
        <end position="114"/>
    </location>
</feature>
<dbReference type="EMBL" id="KI913214">
    <property type="protein sequence ID" value="ETV66250.1"/>
    <property type="molecule type" value="Genomic_DNA"/>
</dbReference>
<evidence type="ECO:0000256" key="1">
    <source>
        <dbReference type="SAM" id="MobiDB-lite"/>
    </source>
</evidence>
<organism evidence="2">
    <name type="scientific">Aphanomyces astaci</name>
    <name type="common">Crayfish plague agent</name>
    <dbReference type="NCBI Taxonomy" id="112090"/>
    <lineage>
        <taxon>Eukaryota</taxon>
        <taxon>Sar</taxon>
        <taxon>Stramenopiles</taxon>
        <taxon>Oomycota</taxon>
        <taxon>Saprolegniomycetes</taxon>
        <taxon>Saprolegniales</taxon>
        <taxon>Verrucalvaceae</taxon>
        <taxon>Aphanomyces</taxon>
    </lineage>
</organism>
<protein>
    <submittedName>
        <fullName evidence="2">Uncharacterized protein</fullName>
    </submittedName>
</protein>
<proteinExistence type="predicted"/>
<dbReference type="GeneID" id="20819224"/>
<dbReference type="AlphaFoldDB" id="W4FFM8"/>